<comment type="pathway">
    <text evidence="1 8">Purine metabolism; IMP biosynthesis via de novo pathway; 5-amino-1-(5-phospho-D-ribosyl)imidazole-4-carboxamide from 5-amino-1-(5-phospho-D-ribosyl)imidazole-4-carboxylate: step 1/2.</text>
</comment>
<keyword evidence="6 8" id="KW-0067">ATP-binding</keyword>
<protein>
    <recommendedName>
        <fullName evidence="8">Phosphoribosylaminoimidazole-succinocarboxamide synthase</fullName>
        <ecNumber evidence="8">6.3.2.6</ecNumber>
    </recommendedName>
    <alternativeName>
        <fullName evidence="8">SAICAR synthetase</fullName>
    </alternativeName>
</protein>
<dbReference type="FunFam" id="3.30.470.20:FF:000015">
    <property type="entry name" value="Phosphoribosylaminoimidazole-succinocarboxamide synthase"/>
    <property type="match status" value="1"/>
</dbReference>
<evidence type="ECO:0000256" key="2">
    <source>
        <dbReference type="ARBA" id="ARBA00010190"/>
    </source>
</evidence>
<dbReference type="Pfam" id="PF01259">
    <property type="entry name" value="SAICAR_synt"/>
    <property type="match status" value="1"/>
</dbReference>
<comment type="similarity">
    <text evidence="2 8">Belongs to the SAICAR synthetase family.</text>
</comment>
<dbReference type="KEGG" id="pbp:STSP1_01413"/>
<dbReference type="Gene3D" id="3.30.470.20">
    <property type="entry name" value="ATP-grasp fold, B domain"/>
    <property type="match status" value="1"/>
</dbReference>
<gene>
    <name evidence="8 10" type="primary">purC</name>
    <name evidence="10" type="ORF">STSP1_01413</name>
</gene>
<dbReference type="GO" id="GO:0006189">
    <property type="term" value="P:'de novo' IMP biosynthetic process"/>
    <property type="evidence" value="ECO:0007669"/>
    <property type="project" value="UniProtKB-UniRule"/>
</dbReference>
<dbReference type="PANTHER" id="PTHR43700:SF1">
    <property type="entry name" value="PHOSPHORIBOSYLAMINOIMIDAZOLE-SUCCINOCARBOXAMIDE SYNTHASE"/>
    <property type="match status" value="1"/>
</dbReference>
<dbReference type="UniPathway" id="UPA00074">
    <property type="reaction ID" value="UER00131"/>
</dbReference>
<evidence type="ECO:0000256" key="4">
    <source>
        <dbReference type="ARBA" id="ARBA00022741"/>
    </source>
</evidence>
<sequence>MSKTILQTSIPGAKVHRGKVRDIYDAGNKLIIAATDRISAFDVVMKNGIPGKGTVLTQISKFWFDFFEDDIESHFITDDVSNYPEPFNEHPDQLEGRSMLVRKTEVLPIECIIRGYITGSGWKDYQKSGKVCGHRLPEGLKECQKLPEPLYTPSTKAEYGKHDENISVEKSAEIIGKEAAEYVSRKSIEIFEKAGRYAADKGIILADTKFEWGRYEGDIILIDEVLTPDSSRFWPGDDYEPGRPQKSFDKQFVRDYLESVDFDKSGEGIELPEDIVSKTSEKYIECFEKLTGKTFSF</sequence>
<dbReference type="InterPro" id="IPR028923">
    <property type="entry name" value="SAICAR_synt/ADE2_N"/>
</dbReference>
<dbReference type="EC" id="6.3.2.6" evidence="8"/>
<proteinExistence type="inferred from homology"/>
<dbReference type="HAMAP" id="MF_00137">
    <property type="entry name" value="SAICAR_synth"/>
    <property type="match status" value="1"/>
</dbReference>
<keyword evidence="11" id="KW-1185">Reference proteome</keyword>
<dbReference type="PROSITE" id="PS01057">
    <property type="entry name" value="SAICAR_SYNTHETASE_1"/>
    <property type="match status" value="1"/>
</dbReference>
<dbReference type="InterPro" id="IPR001636">
    <property type="entry name" value="SAICAR_synth"/>
</dbReference>
<evidence type="ECO:0000256" key="3">
    <source>
        <dbReference type="ARBA" id="ARBA00022598"/>
    </source>
</evidence>
<keyword evidence="5 8" id="KW-0658">Purine biosynthesis</keyword>
<keyword evidence="4 8" id="KW-0547">Nucleotide-binding</keyword>
<feature type="domain" description="SAICAR synthetase/ADE2 N-terminal" evidence="9">
    <location>
        <begin position="15"/>
        <end position="260"/>
    </location>
</feature>
<dbReference type="GO" id="GO:0005524">
    <property type="term" value="F:ATP binding"/>
    <property type="evidence" value="ECO:0007669"/>
    <property type="project" value="UniProtKB-KW"/>
</dbReference>
<evidence type="ECO:0000259" key="9">
    <source>
        <dbReference type="Pfam" id="PF01259"/>
    </source>
</evidence>
<dbReference type="EMBL" id="CP021023">
    <property type="protein sequence ID" value="ARN57020.1"/>
    <property type="molecule type" value="Genomic_DNA"/>
</dbReference>
<dbReference type="AlphaFoldDB" id="A0A1W6LMJ9"/>
<evidence type="ECO:0000256" key="7">
    <source>
        <dbReference type="ARBA" id="ARBA00048475"/>
    </source>
</evidence>
<evidence type="ECO:0000256" key="8">
    <source>
        <dbReference type="HAMAP-Rule" id="MF_00137"/>
    </source>
</evidence>
<evidence type="ECO:0000313" key="10">
    <source>
        <dbReference type="EMBL" id="ARN57020.1"/>
    </source>
</evidence>
<dbReference type="STRING" id="1941349.STSP1_01413"/>
<keyword evidence="3 8" id="KW-0436">Ligase</keyword>
<dbReference type="SUPFAM" id="SSF56104">
    <property type="entry name" value="SAICAR synthase-like"/>
    <property type="match status" value="1"/>
</dbReference>
<dbReference type="PANTHER" id="PTHR43700">
    <property type="entry name" value="PHOSPHORIBOSYLAMINOIMIDAZOLE-SUCCINOCARBOXAMIDE SYNTHASE"/>
    <property type="match status" value="1"/>
</dbReference>
<dbReference type="Gene3D" id="3.30.200.20">
    <property type="entry name" value="Phosphorylase Kinase, domain 1"/>
    <property type="match status" value="1"/>
</dbReference>
<dbReference type="NCBIfam" id="NF010568">
    <property type="entry name" value="PRK13961.1"/>
    <property type="match status" value="1"/>
</dbReference>
<dbReference type="RefSeq" id="WP_085755695.1">
    <property type="nucleotide sequence ID" value="NZ_CP021023.1"/>
</dbReference>
<dbReference type="GO" id="GO:0005737">
    <property type="term" value="C:cytoplasm"/>
    <property type="evidence" value="ECO:0007669"/>
    <property type="project" value="TreeGrafter"/>
</dbReference>
<reference evidence="11" key="1">
    <citation type="submission" date="2017-04" db="EMBL/GenBank/DDBJ databases">
        <title>Comparative genomics and description of representatives of a novel lineage of planctomycetes thriving in anoxic sediments.</title>
        <authorList>
            <person name="Spring S."/>
            <person name="Bunk B."/>
            <person name="Sproer C."/>
        </authorList>
    </citation>
    <scope>NUCLEOTIDE SEQUENCE [LARGE SCALE GENOMIC DNA]</scope>
    <source>
        <strain evidence="11">ST-PulAB-D4</strain>
    </source>
</reference>
<evidence type="ECO:0000256" key="1">
    <source>
        <dbReference type="ARBA" id="ARBA00004672"/>
    </source>
</evidence>
<evidence type="ECO:0000313" key="11">
    <source>
        <dbReference type="Proteomes" id="UP000193334"/>
    </source>
</evidence>
<dbReference type="CDD" id="cd01414">
    <property type="entry name" value="SAICAR_synt_Sc"/>
    <property type="match status" value="1"/>
</dbReference>
<dbReference type="Proteomes" id="UP000193334">
    <property type="component" value="Chromosome"/>
</dbReference>
<accession>A0A1W6LMJ9</accession>
<name>A0A1W6LMJ9_9BACT</name>
<evidence type="ECO:0000256" key="6">
    <source>
        <dbReference type="ARBA" id="ARBA00022840"/>
    </source>
</evidence>
<evidence type="ECO:0000256" key="5">
    <source>
        <dbReference type="ARBA" id="ARBA00022755"/>
    </source>
</evidence>
<comment type="catalytic activity">
    <reaction evidence="7 8">
        <text>5-amino-1-(5-phospho-D-ribosyl)imidazole-4-carboxylate + L-aspartate + ATP = (2S)-2-[5-amino-1-(5-phospho-beta-D-ribosyl)imidazole-4-carboxamido]succinate + ADP + phosphate + 2 H(+)</text>
        <dbReference type="Rhea" id="RHEA:22628"/>
        <dbReference type="ChEBI" id="CHEBI:15378"/>
        <dbReference type="ChEBI" id="CHEBI:29991"/>
        <dbReference type="ChEBI" id="CHEBI:30616"/>
        <dbReference type="ChEBI" id="CHEBI:43474"/>
        <dbReference type="ChEBI" id="CHEBI:58443"/>
        <dbReference type="ChEBI" id="CHEBI:77657"/>
        <dbReference type="ChEBI" id="CHEBI:456216"/>
        <dbReference type="EC" id="6.3.2.6"/>
    </reaction>
</comment>
<dbReference type="InterPro" id="IPR018236">
    <property type="entry name" value="SAICAR_synthetase_CS"/>
</dbReference>
<dbReference type="GO" id="GO:0004639">
    <property type="term" value="F:phosphoribosylaminoimidazolesuccinocarboxamide synthase activity"/>
    <property type="evidence" value="ECO:0007669"/>
    <property type="project" value="UniProtKB-UniRule"/>
</dbReference>
<dbReference type="NCBIfam" id="TIGR00081">
    <property type="entry name" value="purC"/>
    <property type="match status" value="1"/>
</dbReference>
<organism evidence="10 11">
    <name type="scientific">Sedimentisphaera salicampi</name>
    <dbReference type="NCBI Taxonomy" id="1941349"/>
    <lineage>
        <taxon>Bacteria</taxon>
        <taxon>Pseudomonadati</taxon>
        <taxon>Planctomycetota</taxon>
        <taxon>Phycisphaerae</taxon>
        <taxon>Sedimentisphaerales</taxon>
        <taxon>Sedimentisphaeraceae</taxon>
        <taxon>Sedimentisphaera</taxon>
    </lineage>
</organism>